<dbReference type="PANTHER" id="PTHR30400">
    <property type="entry name" value="MONOFUNCTIONAL BIOSYNTHETIC PEPTIDOGLYCAN TRANSGLYCOSYLASE"/>
    <property type="match status" value="1"/>
</dbReference>
<dbReference type="GO" id="GO:0005886">
    <property type="term" value="C:plasma membrane"/>
    <property type="evidence" value="ECO:0007669"/>
    <property type="project" value="UniProtKB-SubCell"/>
</dbReference>
<dbReference type="RefSeq" id="WP_233351927.1">
    <property type="nucleotide sequence ID" value="NZ_ARYI01000013.1"/>
</dbReference>
<dbReference type="EMBL" id="ARYI01000013">
    <property type="protein sequence ID" value="KCZ89888.1"/>
    <property type="molecule type" value="Genomic_DNA"/>
</dbReference>
<evidence type="ECO:0000256" key="5">
    <source>
        <dbReference type="ARBA" id="ARBA00022692"/>
    </source>
</evidence>
<dbReference type="GO" id="GO:0009252">
    <property type="term" value="P:peptidoglycan biosynthetic process"/>
    <property type="evidence" value="ECO:0007669"/>
    <property type="project" value="UniProtKB-UniRule"/>
</dbReference>
<dbReference type="HAMAP" id="MF_00766">
    <property type="entry name" value="PGT_MtgA"/>
    <property type="match status" value="1"/>
</dbReference>
<feature type="compositionally biased region" description="Basic and acidic residues" evidence="12">
    <location>
        <begin position="266"/>
        <end position="275"/>
    </location>
</feature>
<accession>A0A059FHA1</accession>
<evidence type="ECO:0000256" key="3">
    <source>
        <dbReference type="ARBA" id="ARBA00022676"/>
    </source>
</evidence>
<evidence type="ECO:0000256" key="4">
    <source>
        <dbReference type="ARBA" id="ARBA00022679"/>
    </source>
</evidence>
<dbReference type="InterPro" id="IPR001264">
    <property type="entry name" value="Glyco_trans_51"/>
</dbReference>
<dbReference type="SUPFAM" id="SSF53955">
    <property type="entry name" value="Lysozyme-like"/>
    <property type="match status" value="1"/>
</dbReference>
<name>A0A059FHA1_9PROT</name>
<dbReference type="AlphaFoldDB" id="A0A059FHA1"/>
<dbReference type="GO" id="GO:0016763">
    <property type="term" value="F:pentosyltransferase activity"/>
    <property type="evidence" value="ECO:0007669"/>
    <property type="project" value="InterPro"/>
</dbReference>
<evidence type="ECO:0000256" key="6">
    <source>
        <dbReference type="ARBA" id="ARBA00022960"/>
    </source>
</evidence>
<dbReference type="InterPro" id="IPR011812">
    <property type="entry name" value="Pep_trsgly"/>
</dbReference>
<evidence type="ECO:0000259" key="13">
    <source>
        <dbReference type="Pfam" id="PF00912"/>
    </source>
</evidence>
<dbReference type="Pfam" id="PF00912">
    <property type="entry name" value="Transgly"/>
    <property type="match status" value="1"/>
</dbReference>
<feature type="compositionally biased region" description="Acidic residues" evidence="12">
    <location>
        <begin position="345"/>
        <end position="361"/>
    </location>
</feature>
<evidence type="ECO:0000256" key="7">
    <source>
        <dbReference type="ARBA" id="ARBA00022984"/>
    </source>
</evidence>
<dbReference type="PANTHER" id="PTHR30400:SF0">
    <property type="entry name" value="BIOSYNTHETIC PEPTIDOGLYCAN TRANSGLYCOSYLASE"/>
    <property type="match status" value="1"/>
</dbReference>
<dbReference type="Proteomes" id="UP000025061">
    <property type="component" value="Unassembled WGS sequence"/>
</dbReference>
<keyword evidence="3 11" id="KW-0328">Glycosyltransferase</keyword>
<comment type="caution">
    <text evidence="14">The sequence shown here is derived from an EMBL/GenBank/DDBJ whole genome shotgun (WGS) entry which is preliminary data.</text>
</comment>
<dbReference type="NCBIfam" id="TIGR02070">
    <property type="entry name" value="mono_pep_trsgly"/>
    <property type="match status" value="1"/>
</dbReference>
<keyword evidence="4 11" id="KW-0808">Transferase</keyword>
<evidence type="ECO:0000256" key="9">
    <source>
        <dbReference type="ARBA" id="ARBA00023136"/>
    </source>
</evidence>
<evidence type="ECO:0000313" key="14">
    <source>
        <dbReference type="EMBL" id="KCZ89888.1"/>
    </source>
</evidence>
<dbReference type="UniPathway" id="UPA00219"/>
<evidence type="ECO:0000256" key="11">
    <source>
        <dbReference type="HAMAP-Rule" id="MF_00766"/>
    </source>
</evidence>
<keyword evidence="5 11" id="KW-0812">Transmembrane</keyword>
<keyword evidence="6 11" id="KW-0133">Cell shape</keyword>
<feature type="compositionally biased region" description="Pro residues" evidence="12">
    <location>
        <begin position="362"/>
        <end position="372"/>
    </location>
</feature>
<evidence type="ECO:0000256" key="2">
    <source>
        <dbReference type="ARBA" id="ARBA00022519"/>
    </source>
</evidence>
<feature type="domain" description="Glycosyl transferase family 51" evidence="13">
    <location>
        <begin position="77"/>
        <end position="245"/>
    </location>
</feature>
<dbReference type="Gene3D" id="1.10.3810.10">
    <property type="entry name" value="Biosynthetic peptidoglycan transglycosylase-like"/>
    <property type="match status" value="1"/>
</dbReference>
<feature type="compositionally biased region" description="Acidic residues" evidence="12">
    <location>
        <begin position="284"/>
        <end position="293"/>
    </location>
</feature>
<comment type="subcellular location">
    <subcellularLocation>
        <location evidence="11">Cell inner membrane</location>
        <topology evidence="11">Single-pass membrane protein</topology>
    </subcellularLocation>
</comment>
<feature type="region of interest" description="Disordered" evidence="12">
    <location>
        <begin position="259"/>
        <end position="381"/>
    </location>
</feature>
<dbReference type="EC" id="2.4.99.28" evidence="11"/>
<keyword evidence="1 11" id="KW-1003">Cell membrane</keyword>
<comment type="catalytic activity">
    <reaction evidence="11">
        <text>[GlcNAc-(1-&gt;4)-Mur2Ac(oyl-L-Ala-gamma-D-Glu-L-Lys-D-Ala-D-Ala)](n)-di-trans,octa-cis-undecaprenyl diphosphate + beta-D-GlcNAc-(1-&gt;4)-Mur2Ac(oyl-L-Ala-gamma-D-Glu-L-Lys-D-Ala-D-Ala)-di-trans,octa-cis-undecaprenyl diphosphate = [GlcNAc-(1-&gt;4)-Mur2Ac(oyl-L-Ala-gamma-D-Glu-L-Lys-D-Ala-D-Ala)](n+1)-di-trans,octa-cis-undecaprenyl diphosphate + di-trans,octa-cis-undecaprenyl diphosphate + H(+)</text>
        <dbReference type="Rhea" id="RHEA:23708"/>
        <dbReference type="Rhea" id="RHEA-COMP:9602"/>
        <dbReference type="Rhea" id="RHEA-COMP:9603"/>
        <dbReference type="ChEBI" id="CHEBI:15378"/>
        <dbReference type="ChEBI" id="CHEBI:58405"/>
        <dbReference type="ChEBI" id="CHEBI:60033"/>
        <dbReference type="ChEBI" id="CHEBI:78435"/>
        <dbReference type="EC" id="2.4.99.28"/>
    </reaction>
</comment>
<feature type="compositionally biased region" description="Low complexity" evidence="12">
    <location>
        <begin position="326"/>
        <end position="344"/>
    </location>
</feature>
<dbReference type="GO" id="GO:0008955">
    <property type="term" value="F:peptidoglycan glycosyltransferase activity"/>
    <property type="evidence" value="ECO:0007669"/>
    <property type="project" value="UniProtKB-UniRule"/>
</dbReference>
<protein>
    <recommendedName>
        <fullName evidence="11">Biosynthetic peptidoglycan transglycosylase</fullName>
        <ecNumber evidence="11">2.4.99.28</ecNumber>
    </recommendedName>
    <alternativeName>
        <fullName evidence="11">Glycan polymerase</fullName>
    </alternativeName>
    <alternativeName>
        <fullName evidence="11">Peptidoglycan glycosyltransferase MtgA</fullName>
        <shortName evidence="11">PGT</shortName>
    </alternativeName>
</protein>
<comment type="function">
    <text evidence="11">Peptidoglycan polymerase that catalyzes glycan chain elongation from lipid-linked precursors.</text>
</comment>
<keyword evidence="8 11" id="KW-1133">Transmembrane helix</keyword>
<dbReference type="InterPro" id="IPR036950">
    <property type="entry name" value="PBP_transglycosylase"/>
</dbReference>
<feature type="transmembrane region" description="Helical" evidence="11">
    <location>
        <begin position="36"/>
        <end position="57"/>
    </location>
</feature>
<dbReference type="GO" id="GO:0071555">
    <property type="term" value="P:cell wall organization"/>
    <property type="evidence" value="ECO:0007669"/>
    <property type="project" value="UniProtKB-KW"/>
</dbReference>
<keyword evidence="9 11" id="KW-0472">Membrane</keyword>
<feature type="compositionally biased region" description="Pro residues" evidence="12">
    <location>
        <begin position="19"/>
        <end position="28"/>
    </location>
</feature>
<reference evidence="14 15" key="1">
    <citation type="submission" date="2013-04" db="EMBL/GenBank/DDBJ databases">
        <title>Hyphomonas hirschiana VP5 Genome Sequencing.</title>
        <authorList>
            <person name="Lai Q."/>
            <person name="Shao Z."/>
        </authorList>
    </citation>
    <scope>NUCLEOTIDE SEQUENCE [LARGE SCALE GENOMIC DNA]</scope>
    <source>
        <strain evidence="14 15">VP5</strain>
    </source>
</reference>
<organism evidence="14 15">
    <name type="scientific">Hyphomonas hirschiana VP5</name>
    <dbReference type="NCBI Taxonomy" id="1280951"/>
    <lineage>
        <taxon>Bacteria</taxon>
        <taxon>Pseudomonadati</taxon>
        <taxon>Pseudomonadota</taxon>
        <taxon>Alphaproteobacteria</taxon>
        <taxon>Hyphomonadales</taxon>
        <taxon>Hyphomonadaceae</taxon>
        <taxon>Hyphomonas</taxon>
    </lineage>
</organism>
<keyword evidence="7 11" id="KW-0573">Peptidoglycan synthesis</keyword>
<proteinExistence type="inferred from homology"/>
<keyword evidence="15" id="KW-1185">Reference proteome</keyword>
<evidence type="ECO:0000256" key="10">
    <source>
        <dbReference type="ARBA" id="ARBA00023316"/>
    </source>
</evidence>
<gene>
    <name evidence="11" type="primary">mtgA</name>
    <name evidence="14" type="ORF">HHI_13790</name>
</gene>
<dbReference type="PATRIC" id="fig|1280951.3.peg.2775"/>
<sequence length="381" mass="41066">MSDGMSDGMNSSAPAYREGPPPPPPAKPKAPLWRRILVGIVLAGIGLFLLFHLYALILRFAPIPGTILMTQRGFQGEDVQRDWVSLDEISPRLVYAVIAAEDAKFCTHGGIDWEAIEAAREWNAKNPDRSRRGGSTISQQTAKNVFFWNGGGMPRKAGEAWMTYVIETVWGKRRIMEAYLNVAEWGDGLFGAEAAAQERFGKSAADLTEREAALLAAVLPSPNKWRAVNPGPYVQRRAGSIQGRMRVVANEGYAACVFGGEAPKPPPRETPKGETPKPAPVFEELPEAPETGEEALGASEAEEAPRNANDELNDLLNSADETFANPPATDGEPAPEAPAEAPAEITEEPVAEPEPLPEPEPTDPPAEDPAPTGPTELRPPE</sequence>
<dbReference type="GO" id="GO:0009274">
    <property type="term" value="C:peptidoglycan-based cell wall"/>
    <property type="evidence" value="ECO:0007669"/>
    <property type="project" value="InterPro"/>
</dbReference>
<keyword evidence="10 11" id="KW-0961">Cell wall biogenesis/degradation</keyword>
<feature type="compositionally biased region" description="Low complexity" evidence="12">
    <location>
        <begin position="1"/>
        <end position="12"/>
    </location>
</feature>
<evidence type="ECO:0000256" key="12">
    <source>
        <dbReference type="SAM" id="MobiDB-lite"/>
    </source>
</evidence>
<evidence type="ECO:0000313" key="15">
    <source>
        <dbReference type="Proteomes" id="UP000025061"/>
    </source>
</evidence>
<evidence type="ECO:0000256" key="8">
    <source>
        <dbReference type="ARBA" id="ARBA00022989"/>
    </source>
</evidence>
<comment type="similarity">
    <text evidence="11">Belongs to the glycosyltransferase 51 family.</text>
</comment>
<evidence type="ECO:0000256" key="1">
    <source>
        <dbReference type="ARBA" id="ARBA00022475"/>
    </source>
</evidence>
<keyword evidence="2 11" id="KW-0997">Cell inner membrane</keyword>
<dbReference type="InterPro" id="IPR023346">
    <property type="entry name" value="Lysozyme-like_dom_sf"/>
</dbReference>
<feature type="region of interest" description="Disordered" evidence="12">
    <location>
        <begin position="1"/>
        <end position="28"/>
    </location>
</feature>
<comment type="pathway">
    <text evidence="11">Cell wall biogenesis; peptidoglycan biosynthesis.</text>
</comment>
<dbReference type="GO" id="GO:0008360">
    <property type="term" value="P:regulation of cell shape"/>
    <property type="evidence" value="ECO:0007669"/>
    <property type="project" value="UniProtKB-KW"/>
</dbReference>